<evidence type="ECO:0000313" key="8">
    <source>
        <dbReference type="Proteomes" id="UP000502945"/>
    </source>
</evidence>
<evidence type="ECO:0000256" key="2">
    <source>
        <dbReference type="ARBA" id="ARBA00022741"/>
    </source>
</evidence>
<dbReference type="InterPro" id="IPR050534">
    <property type="entry name" value="Coronavir_polyprotein_1ab"/>
</dbReference>
<evidence type="ECO:0000259" key="6">
    <source>
        <dbReference type="SMART" id="SM00382"/>
    </source>
</evidence>
<keyword evidence="5" id="KW-0067">ATP-binding</keyword>
<protein>
    <submittedName>
        <fullName evidence="7">AAA family ATPase</fullName>
    </submittedName>
</protein>
<dbReference type="Proteomes" id="UP000502945">
    <property type="component" value="Chromosome"/>
</dbReference>
<organism evidence="7 8">
    <name type="scientific">Helicobacter pylori</name>
    <name type="common">Campylobacter pylori</name>
    <dbReference type="NCBI Taxonomy" id="210"/>
    <lineage>
        <taxon>Bacteria</taxon>
        <taxon>Pseudomonadati</taxon>
        <taxon>Campylobacterota</taxon>
        <taxon>Epsilonproteobacteria</taxon>
        <taxon>Campylobacterales</taxon>
        <taxon>Helicobacteraceae</taxon>
        <taxon>Helicobacter</taxon>
    </lineage>
</organism>
<sequence>MRLEKFYNQQLTKNQKEIVLKALNEKNIFLIQGPPGAGKTTVIKEIVFQILNASHFAKVCIISQQNIAVDNVLNGLQQQGIKSIVRIGNEDKVQYENIKPYVLENWWSSYKEKIEKKIKQNSINATKNARLHHYMNKWHECIKDKDFRNIDNDIKQLLISQHQVLGATCVGLAVKHLGIELMEFDVTIIDEAGRATAPEILIPALRTKKLILIGDHNQLPPSIDRHLLEQLESDDLQNLDAIDRQLLEESFFENLYKHIPESNKAMLNEQFRMPAPIGSLVSQLFYKEKLKNGVIKNTSQFYDPKNIIRWINVEGEHELEKTSSYNKDQVQKIIELLEQIDRALNQRKIRKTIGTITPYNAQKRCLRLEVEKYGFKNFDELKIDTVDAFQGEEADIIIYSTVKTYGNLSFLLDSKRLNVAISRAKENLIFVGKKSFFENLRSDEKNIFSAILQVCR</sequence>
<dbReference type="PANTHER" id="PTHR43788">
    <property type="entry name" value="DNA2/NAM7 HELICASE FAMILY MEMBER"/>
    <property type="match status" value="1"/>
</dbReference>
<dbReference type="InterPro" id="IPR047187">
    <property type="entry name" value="SF1_C_Upf1"/>
</dbReference>
<comment type="similarity">
    <text evidence="1">Belongs to the DNA2/NAM7 helicase family.</text>
</comment>
<dbReference type="Gene3D" id="3.40.50.300">
    <property type="entry name" value="P-loop containing nucleotide triphosphate hydrolases"/>
    <property type="match status" value="2"/>
</dbReference>
<accession>A0AAE7AS11</accession>
<dbReference type="CDD" id="cd18808">
    <property type="entry name" value="SF1_C_Upf1"/>
    <property type="match status" value="1"/>
</dbReference>
<dbReference type="InterPro" id="IPR027417">
    <property type="entry name" value="P-loop_NTPase"/>
</dbReference>
<dbReference type="Pfam" id="PF13087">
    <property type="entry name" value="AAA_12"/>
    <property type="match status" value="1"/>
</dbReference>
<evidence type="ECO:0000313" key="7">
    <source>
        <dbReference type="EMBL" id="QJW44298.1"/>
    </source>
</evidence>
<dbReference type="InterPro" id="IPR003593">
    <property type="entry name" value="AAA+_ATPase"/>
</dbReference>
<dbReference type="Pfam" id="PF13086">
    <property type="entry name" value="AAA_11"/>
    <property type="match status" value="1"/>
</dbReference>
<reference evidence="7 8" key="1">
    <citation type="submission" date="2020-05" db="EMBL/GenBank/DDBJ databases">
        <title>Proteome, Transcriptome, Methylome of different strains of Helicobacter pylori.</title>
        <authorList>
            <person name="Butenko I."/>
            <person name="Fedorov D."/>
            <person name="Babenko V."/>
            <person name="Manolov A."/>
            <person name="Boldyreva D."/>
            <person name="Klimina K."/>
            <person name="Veselovski V."/>
            <person name="Malahova M."/>
            <person name="Semashko T."/>
            <person name="Semenov I."/>
            <person name="Govorun V."/>
        </authorList>
    </citation>
    <scope>NUCLEOTIDE SEQUENCE [LARGE SCALE GENOMIC DNA]</scope>
    <source>
        <strain evidence="7 8">HPY</strain>
    </source>
</reference>
<dbReference type="InterPro" id="IPR041677">
    <property type="entry name" value="DNA2/NAM7_AAA_11"/>
</dbReference>
<feature type="domain" description="AAA+ ATPase" evidence="6">
    <location>
        <begin position="25"/>
        <end position="243"/>
    </location>
</feature>
<keyword evidence="3" id="KW-0378">Hydrolase</keyword>
<name>A0AAE7AS11_HELPX</name>
<evidence type="ECO:0000256" key="3">
    <source>
        <dbReference type="ARBA" id="ARBA00022801"/>
    </source>
</evidence>
<dbReference type="SMART" id="SM00382">
    <property type="entry name" value="AAA"/>
    <property type="match status" value="1"/>
</dbReference>
<evidence type="ECO:0000256" key="1">
    <source>
        <dbReference type="ARBA" id="ARBA00007913"/>
    </source>
</evidence>
<dbReference type="InterPro" id="IPR041679">
    <property type="entry name" value="DNA2/NAM7-like_C"/>
</dbReference>
<dbReference type="EMBL" id="CP053396">
    <property type="protein sequence ID" value="QJW44298.1"/>
    <property type="molecule type" value="Genomic_DNA"/>
</dbReference>
<dbReference type="AlphaFoldDB" id="A0AAE7AS11"/>
<dbReference type="GO" id="GO:0005524">
    <property type="term" value="F:ATP binding"/>
    <property type="evidence" value="ECO:0007669"/>
    <property type="project" value="UniProtKB-KW"/>
</dbReference>
<proteinExistence type="inferred from homology"/>
<keyword evidence="4" id="KW-0347">Helicase</keyword>
<evidence type="ECO:0000256" key="4">
    <source>
        <dbReference type="ARBA" id="ARBA00022806"/>
    </source>
</evidence>
<dbReference type="GO" id="GO:0016787">
    <property type="term" value="F:hydrolase activity"/>
    <property type="evidence" value="ECO:0007669"/>
    <property type="project" value="UniProtKB-KW"/>
</dbReference>
<dbReference type="GO" id="GO:0043139">
    <property type="term" value="F:5'-3' DNA helicase activity"/>
    <property type="evidence" value="ECO:0007669"/>
    <property type="project" value="TreeGrafter"/>
</dbReference>
<evidence type="ECO:0000256" key="5">
    <source>
        <dbReference type="ARBA" id="ARBA00022840"/>
    </source>
</evidence>
<dbReference type="SUPFAM" id="SSF52540">
    <property type="entry name" value="P-loop containing nucleoside triphosphate hydrolases"/>
    <property type="match status" value="1"/>
</dbReference>
<gene>
    <name evidence="7" type="ORF">HK440_04900</name>
</gene>
<keyword evidence="2" id="KW-0547">Nucleotide-binding</keyword>
<dbReference type="PANTHER" id="PTHR43788:SF8">
    <property type="entry name" value="DNA-BINDING PROTEIN SMUBP-2"/>
    <property type="match status" value="1"/>
</dbReference>